<feature type="signal peptide" evidence="15">
    <location>
        <begin position="1"/>
        <end position="32"/>
    </location>
</feature>
<evidence type="ECO:0000256" key="10">
    <source>
        <dbReference type="ARBA" id="ARBA00022833"/>
    </source>
</evidence>
<evidence type="ECO:0000256" key="11">
    <source>
        <dbReference type="ARBA" id="ARBA00023049"/>
    </source>
</evidence>
<organism evidence="17 18">
    <name type="scientific">Yinghuangia soli</name>
    <dbReference type="NCBI Taxonomy" id="2908204"/>
    <lineage>
        <taxon>Bacteria</taxon>
        <taxon>Bacillati</taxon>
        <taxon>Actinomycetota</taxon>
        <taxon>Actinomycetes</taxon>
        <taxon>Kitasatosporales</taxon>
        <taxon>Streptomycetaceae</taxon>
        <taxon>Yinghuangia</taxon>
    </lineage>
</organism>
<feature type="active site" evidence="13">
    <location>
        <position position="522"/>
    </location>
</feature>
<keyword evidence="6" id="KW-0645">Protease</keyword>
<dbReference type="GO" id="GO:0004222">
    <property type="term" value="F:metalloendopeptidase activity"/>
    <property type="evidence" value="ECO:0007669"/>
    <property type="project" value="UniProtKB-EC"/>
</dbReference>
<evidence type="ECO:0000256" key="4">
    <source>
        <dbReference type="ARBA" id="ARBA00012653"/>
    </source>
</evidence>
<comment type="caution">
    <text evidence="17">The sequence shown here is derived from an EMBL/GenBank/DDBJ whole genome shotgun (WGS) entry which is preliminary data.</text>
</comment>
<dbReference type="RefSeq" id="WP_235051881.1">
    <property type="nucleotide sequence ID" value="NZ_JAKFHA010000004.1"/>
</dbReference>
<evidence type="ECO:0000256" key="15">
    <source>
        <dbReference type="SAM" id="SignalP"/>
    </source>
</evidence>
<reference evidence="17" key="1">
    <citation type="submission" date="2022-01" db="EMBL/GenBank/DDBJ databases">
        <title>Genome-Based Taxonomic Classification of the Phylum Actinobacteria.</title>
        <authorList>
            <person name="Gao Y."/>
        </authorList>
    </citation>
    <scope>NUCLEOTIDE SEQUENCE</scope>
    <source>
        <strain evidence="17">KLBMP 8922</strain>
    </source>
</reference>
<dbReference type="AlphaFoldDB" id="A0AA41U349"/>
<dbReference type="InterPro" id="IPR002169">
    <property type="entry name" value="Peptidase_M9A/M9B"/>
</dbReference>
<dbReference type="Pfam" id="PF08453">
    <property type="entry name" value="Peptidase_M9_N"/>
    <property type="match status" value="1"/>
</dbReference>
<feature type="region of interest" description="Disordered" evidence="14">
    <location>
        <begin position="41"/>
        <end position="114"/>
    </location>
</feature>
<keyword evidence="18" id="KW-1185">Reference proteome</keyword>
<gene>
    <name evidence="17" type="ORF">LZ495_10940</name>
</gene>
<keyword evidence="12" id="KW-0865">Zymogen</keyword>
<evidence type="ECO:0000256" key="9">
    <source>
        <dbReference type="ARBA" id="ARBA00022801"/>
    </source>
</evidence>
<keyword evidence="11" id="KW-0482">Metalloprotease</keyword>
<name>A0AA41U349_9ACTN</name>
<protein>
    <recommendedName>
        <fullName evidence="4">microbial collagenase</fullName>
        <ecNumber evidence="4">3.4.24.3</ecNumber>
    </recommendedName>
</protein>
<dbReference type="Proteomes" id="UP001165378">
    <property type="component" value="Unassembled WGS sequence"/>
</dbReference>
<dbReference type="Gene3D" id="3.40.30.160">
    <property type="entry name" value="Collagenase ColT, N-terminal domain"/>
    <property type="match status" value="1"/>
</dbReference>
<keyword evidence="5" id="KW-0964">Secreted</keyword>
<dbReference type="PANTHER" id="PTHR13062">
    <property type="entry name" value="COLLAGENASE"/>
    <property type="match status" value="1"/>
</dbReference>
<keyword evidence="8 15" id="KW-0732">Signal</keyword>
<keyword evidence="10" id="KW-0862">Zinc</keyword>
<dbReference type="GO" id="GO:0006508">
    <property type="term" value="P:proteolysis"/>
    <property type="evidence" value="ECO:0007669"/>
    <property type="project" value="UniProtKB-KW"/>
</dbReference>
<evidence type="ECO:0000256" key="3">
    <source>
        <dbReference type="ARBA" id="ARBA00004613"/>
    </source>
</evidence>
<evidence type="ECO:0000256" key="1">
    <source>
        <dbReference type="ARBA" id="ARBA00000424"/>
    </source>
</evidence>
<evidence type="ECO:0000256" key="8">
    <source>
        <dbReference type="ARBA" id="ARBA00022729"/>
    </source>
</evidence>
<feature type="domain" description="Peptidase M9 collagenase N-terminal" evidence="16">
    <location>
        <begin position="122"/>
        <end position="306"/>
    </location>
</feature>
<evidence type="ECO:0000256" key="13">
    <source>
        <dbReference type="PIRSR" id="PIRSR602169-1"/>
    </source>
</evidence>
<dbReference type="PANTHER" id="PTHR13062:SF9">
    <property type="entry name" value="MICROBIAL COLLAGENASE"/>
    <property type="match status" value="1"/>
</dbReference>
<dbReference type="Gene3D" id="1.10.390.20">
    <property type="match status" value="1"/>
</dbReference>
<sequence>MGIRVRRRPWIATSASLAALALAVLPATGASAAGTVPVPAPHIASNGTSSTTPPGAPGGEADDDVERLAKATSGSAADSKPGPISLTGNAGSDPGQGPSGPADPGTAPGIGRFAAPTAAPGCTLDEFAALNPAALADFLVRPDVKAGTCLRPFLWTYTPQLARVLTPAHLRAVLDRIAERAPAFDGTDSTNLYELWYFTHAALYIDWSANDVNLRIPAVLDPLSAAIDAYRANPQAFAATPDAAATMLEVVISAGTDTVRPRQLPLFARVFDAMNGSTPAWQLGAWQTAALESQKAAYNGMVYEPDAYRPAVAANPAYRASLKAFVGYTHLNTPATNGLLRNGIYEYGRIGLVPAVRPETVAGLADLLAGTESWYGKFSVVWSETAHWLEYYGVCKQYDVCKADTEALVFPQTYSFDNGDFVVHTGLDAATVEQLYYAAKQVKSQLLRVIGAESPLPGDPNQKLTVRLYQAMADYWKYQYFLYGYNTNNGGLYIEDGATFYTYQRVVPRDSKLTLEELFRHEYTHYLNGRYAVPGTFGQAPWYTDNRTTSFDEGTAEYFAGATRGEGVKLRKSLILKIIEDQPRNGRPSVQEILHFKYDDAGYFFRYYSYAGAFWSMLGRDHPDLLREMYGHLRSGNVAAFDGFLDRMSGPPYQAEYDAYLDQQIAAVDTLIVPTATYTPLPQLTATGPGYVQQVFAQSTWSHPSCTAVYDSHPRFTCRGQITANIASTEPGQIRKDMAATVDYFILNRAGAAMNNLADMNCHYADPQVWSNGRAATSSYTCEGPLRP</sequence>
<evidence type="ECO:0000313" key="17">
    <source>
        <dbReference type="EMBL" id="MCF2527729.1"/>
    </source>
</evidence>
<dbReference type="Pfam" id="PF01752">
    <property type="entry name" value="Peptidase_M9"/>
    <property type="match status" value="1"/>
</dbReference>
<proteinExistence type="predicted"/>
<evidence type="ECO:0000313" key="18">
    <source>
        <dbReference type="Proteomes" id="UP001165378"/>
    </source>
</evidence>
<evidence type="ECO:0000259" key="16">
    <source>
        <dbReference type="Pfam" id="PF08453"/>
    </source>
</evidence>
<dbReference type="GO" id="GO:0008270">
    <property type="term" value="F:zinc ion binding"/>
    <property type="evidence" value="ECO:0007669"/>
    <property type="project" value="InterPro"/>
</dbReference>
<dbReference type="PRINTS" id="PR00931">
    <property type="entry name" value="MICOLLPTASE"/>
</dbReference>
<keyword evidence="9 17" id="KW-0378">Hydrolase</keyword>
<comment type="subcellular location">
    <subcellularLocation>
        <location evidence="3">Secreted</location>
    </subcellularLocation>
</comment>
<dbReference type="EMBL" id="JAKFHA010000004">
    <property type="protein sequence ID" value="MCF2527729.1"/>
    <property type="molecule type" value="Genomic_DNA"/>
</dbReference>
<evidence type="ECO:0000256" key="7">
    <source>
        <dbReference type="ARBA" id="ARBA00022723"/>
    </source>
</evidence>
<comment type="catalytic activity">
    <reaction evidence="1">
        <text>Digestion of native collagen in the triple helical region at Xaa-|-Gly bonds. With synthetic peptides, a preference is shown for Gly at P3 and P1', Pro and Ala at P2 and P2', and hydroxyproline, Ala or Arg at P3'.</text>
        <dbReference type="EC" id="3.4.24.3"/>
    </reaction>
</comment>
<evidence type="ECO:0000256" key="12">
    <source>
        <dbReference type="ARBA" id="ARBA00023145"/>
    </source>
</evidence>
<dbReference type="InterPro" id="IPR013661">
    <property type="entry name" value="Peptidase_M9_N_dom"/>
</dbReference>
<evidence type="ECO:0000256" key="6">
    <source>
        <dbReference type="ARBA" id="ARBA00022670"/>
    </source>
</evidence>
<evidence type="ECO:0000256" key="5">
    <source>
        <dbReference type="ARBA" id="ARBA00022525"/>
    </source>
</evidence>
<dbReference type="EC" id="3.4.24.3" evidence="4"/>
<dbReference type="GO" id="GO:0005576">
    <property type="term" value="C:extracellular region"/>
    <property type="evidence" value="ECO:0007669"/>
    <property type="project" value="UniProtKB-SubCell"/>
</dbReference>
<evidence type="ECO:0000256" key="2">
    <source>
        <dbReference type="ARBA" id="ARBA00001947"/>
    </source>
</evidence>
<keyword evidence="7" id="KW-0479">Metal-binding</keyword>
<evidence type="ECO:0000256" key="14">
    <source>
        <dbReference type="SAM" id="MobiDB-lite"/>
    </source>
</evidence>
<accession>A0AA41U349</accession>
<comment type="cofactor">
    <cofactor evidence="2">
        <name>Zn(2+)</name>
        <dbReference type="ChEBI" id="CHEBI:29105"/>
    </cofactor>
</comment>
<feature type="chain" id="PRO_5041339410" description="microbial collagenase" evidence="15">
    <location>
        <begin position="33"/>
        <end position="788"/>
    </location>
</feature>